<keyword evidence="4" id="KW-1185">Reference proteome</keyword>
<organism evidence="3 4">
    <name type="scientific">Saccharopolyspora oryzae</name>
    <dbReference type="NCBI Taxonomy" id="2997343"/>
    <lineage>
        <taxon>Bacteria</taxon>
        <taxon>Bacillati</taxon>
        <taxon>Actinomycetota</taxon>
        <taxon>Actinomycetes</taxon>
        <taxon>Pseudonocardiales</taxon>
        <taxon>Pseudonocardiaceae</taxon>
        <taxon>Saccharopolyspora</taxon>
    </lineage>
</organism>
<gene>
    <name evidence="3" type="ORF">OU415_12310</name>
</gene>
<feature type="signal peptide" evidence="1">
    <location>
        <begin position="1"/>
        <end position="22"/>
    </location>
</feature>
<dbReference type="PANTHER" id="PTHR31157">
    <property type="entry name" value="SCP DOMAIN-CONTAINING PROTEIN"/>
    <property type="match status" value="1"/>
</dbReference>
<reference evidence="3 4" key="1">
    <citation type="submission" date="2022-11" db="EMBL/GenBank/DDBJ databases">
        <title>Draft genome sequence of Saccharopolyspora sp. WRP15-2 isolated from rhizosphere soils of wild rice in Thailand.</title>
        <authorList>
            <person name="Duangmal K."/>
            <person name="Kammanee S."/>
            <person name="Muangham S."/>
        </authorList>
    </citation>
    <scope>NUCLEOTIDE SEQUENCE [LARGE SCALE GENOMIC DNA]</scope>
    <source>
        <strain evidence="3 4">WRP15-2</strain>
    </source>
</reference>
<dbReference type="EMBL" id="JAQGLA010000014">
    <property type="protein sequence ID" value="MDA3626223.1"/>
    <property type="molecule type" value="Genomic_DNA"/>
</dbReference>
<dbReference type="Proteomes" id="UP001210380">
    <property type="component" value="Unassembled WGS sequence"/>
</dbReference>
<protein>
    <submittedName>
        <fullName evidence="3">CAP domain-containing protein</fullName>
    </submittedName>
</protein>
<dbReference type="Pfam" id="PF00188">
    <property type="entry name" value="CAP"/>
    <property type="match status" value="1"/>
</dbReference>
<evidence type="ECO:0000313" key="3">
    <source>
        <dbReference type="EMBL" id="MDA3626223.1"/>
    </source>
</evidence>
<name>A0ABT4UXF7_9PSEU</name>
<dbReference type="Gene3D" id="3.40.33.10">
    <property type="entry name" value="CAP"/>
    <property type="match status" value="1"/>
</dbReference>
<keyword evidence="1" id="KW-0732">Signal</keyword>
<dbReference type="SUPFAM" id="SSF55797">
    <property type="entry name" value="PR-1-like"/>
    <property type="match status" value="1"/>
</dbReference>
<dbReference type="PANTHER" id="PTHR31157:SF1">
    <property type="entry name" value="SCP DOMAIN-CONTAINING PROTEIN"/>
    <property type="match status" value="1"/>
</dbReference>
<comment type="caution">
    <text evidence="3">The sequence shown here is derived from an EMBL/GenBank/DDBJ whole genome shotgun (WGS) entry which is preliminary data.</text>
</comment>
<dbReference type="InterPro" id="IPR014044">
    <property type="entry name" value="CAP_dom"/>
</dbReference>
<evidence type="ECO:0000259" key="2">
    <source>
        <dbReference type="Pfam" id="PF00188"/>
    </source>
</evidence>
<evidence type="ECO:0000313" key="4">
    <source>
        <dbReference type="Proteomes" id="UP001210380"/>
    </source>
</evidence>
<accession>A0ABT4UXF7</accession>
<sequence>MPGLRSTAAALALLGAGPLLLAASTPPVEQQLLDLTNTARAGAGCPPLRLNADLSEAATEHSADMAHRGFFDHTGSEGSDPASRTQAAGYPGDYIGENIAAGYDSAETVFQKWMETAVHRSNILNCKFTDLGVGHADVPGSQYRTYWTQDLGRPPIR</sequence>
<feature type="domain" description="SCP" evidence="2">
    <location>
        <begin position="33"/>
        <end position="150"/>
    </location>
</feature>
<feature type="chain" id="PRO_5045092977" evidence="1">
    <location>
        <begin position="23"/>
        <end position="157"/>
    </location>
</feature>
<evidence type="ECO:0000256" key="1">
    <source>
        <dbReference type="SAM" id="SignalP"/>
    </source>
</evidence>
<dbReference type="CDD" id="cd05379">
    <property type="entry name" value="CAP_bacterial"/>
    <property type="match status" value="1"/>
</dbReference>
<dbReference type="RefSeq" id="WP_270948808.1">
    <property type="nucleotide sequence ID" value="NZ_JAQGLA010000014.1"/>
</dbReference>
<dbReference type="InterPro" id="IPR035940">
    <property type="entry name" value="CAP_sf"/>
</dbReference>
<proteinExistence type="predicted"/>